<dbReference type="AlphaFoldDB" id="A0A0P1AW93"/>
<dbReference type="SMART" id="SM00119">
    <property type="entry name" value="HECTc"/>
    <property type="match status" value="1"/>
</dbReference>
<dbReference type="EC" id="2.3.2.26" evidence="3"/>
<dbReference type="PANTHER" id="PTHR11254:SF440">
    <property type="entry name" value="E3 UBIQUITIN-PROTEIN LIGASE NEDD-4"/>
    <property type="match status" value="1"/>
</dbReference>
<keyword evidence="4" id="KW-0808">Transferase</keyword>
<dbReference type="GO" id="GO:0061630">
    <property type="term" value="F:ubiquitin protein ligase activity"/>
    <property type="evidence" value="ECO:0007669"/>
    <property type="project" value="UniProtKB-EC"/>
</dbReference>
<comment type="catalytic activity">
    <reaction evidence="1">
        <text>S-ubiquitinyl-[E2 ubiquitin-conjugating enzyme]-L-cysteine + [acceptor protein]-L-lysine = [E2 ubiquitin-conjugating enzyme]-L-cysteine + N(6)-ubiquitinyl-[acceptor protein]-L-lysine.</text>
        <dbReference type="EC" id="2.3.2.26"/>
    </reaction>
</comment>
<dbReference type="OMA" id="CAGVQFE"/>
<dbReference type="RefSeq" id="XP_024582077.1">
    <property type="nucleotide sequence ID" value="XM_024716483.1"/>
</dbReference>
<dbReference type="InterPro" id="IPR035983">
    <property type="entry name" value="Hect_E3_ubiquitin_ligase"/>
</dbReference>
<dbReference type="Gene3D" id="3.30.2410.10">
    <property type="entry name" value="Hect, E3 ligase catalytic domain"/>
    <property type="match status" value="1"/>
</dbReference>
<name>A0A0P1AW93_PLAHL</name>
<dbReference type="PROSITE" id="PS50237">
    <property type="entry name" value="HECT"/>
    <property type="match status" value="1"/>
</dbReference>
<evidence type="ECO:0000256" key="6">
    <source>
        <dbReference type="PROSITE-ProRule" id="PRU00104"/>
    </source>
</evidence>
<evidence type="ECO:0000259" key="7">
    <source>
        <dbReference type="PROSITE" id="PS50237"/>
    </source>
</evidence>
<evidence type="ECO:0000256" key="4">
    <source>
        <dbReference type="ARBA" id="ARBA00022679"/>
    </source>
</evidence>
<feature type="domain" description="HECT" evidence="7">
    <location>
        <begin position="230"/>
        <end position="569"/>
    </location>
</feature>
<protein>
    <recommendedName>
        <fullName evidence="3">HECT-type E3 ubiquitin transferase</fullName>
        <ecNumber evidence="3">2.3.2.26</ecNumber>
    </recommendedName>
</protein>
<dbReference type="STRING" id="4781.A0A0P1AW93"/>
<dbReference type="Proteomes" id="UP000054928">
    <property type="component" value="Unassembled WGS sequence"/>
</dbReference>
<dbReference type="Pfam" id="PF00632">
    <property type="entry name" value="HECT"/>
    <property type="match status" value="1"/>
</dbReference>
<dbReference type="InterPro" id="IPR050409">
    <property type="entry name" value="E3_ubiq-protein_ligase"/>
</dbReference>
<evidence type="ECO:0000313" key="8">
    <source>
        <dbReference type="EMBL" id="CEG45708.1"/>
    </source>
</evidence>
<evidence type="ECO:0000256" key="5">
    <source>
        <dbReference type="ARBA" id="ARBA00022786"/>
    </source>
</evidence>
<dbReference type="OrthoDB" id="8068875at2759"/>
<evidence type="ECO:0000313" key="9">
    <source>
        <dbReference type="Proteomes" id="UP000054928"/>
    </source>
</evidence>
<dbReference type="GO" id="GO:0016567">
    <property type="term" value="P:protein ubiquitination"/>
    <property type="evidence" value="ECO:0007669"/>
    <property type="project" value="TreeGrafter"/>
</dbReference>
<comment type="caution">
    <text evidence="6">Lacks conserved residue(s) required for the propagation of feature annotation.</text>
</comment>
<dbReference type="GO" id="GO:0006511">
    <property type="term" value="P:ubiquitin-dependent protein catabolic process"/>
    <property type="evidence" value="ECO:0007669"/>
    <property type="project" value="TreeGrafter"/>
</dbReference>
<comment type="pathway">
    <text evidence="2">Protein modification; protein ubiquitination.</text>
</comment>
<dbReference type="GeneID" id="36397044"/>
<keyword evidence="5 6" id="KW-0833">Ubl conjugation pathway</keyword>
<organism evidence="8 9">
    <name type="scientific">Plasmopara halstedii</name>
    <name type="common">Downy mildew of sunflower</name>
    <dbReference type="NCBI Taxonomy" id="4781"/>
    <lineage>
        <taxon>Eukaryota</taxon>
        <taxon>Sar</taxon>
        <taxon>Stramenopiles</taxon>
        <taxon>Oomycota</taxon>
        <taxon>Peronosporomycetes</taxon>
        <taxon>Peronosporales</taxon>
        <taxon>Peronosporaceae</taxon>
        <taxon>Plasmopara</taxon>
    </lineage>
</organism>
<dbReference type="InterPro" id="IPR000569">
    <property type="entry name" value="HECT_dom"/>
</dbReference>
<evidence type="ECO:0000256" key="1">
    <source>
        <dbReference type="ARBA" id="ARBA00000885"/>
    </source>
</evidence>
<dbReference type="EMBL" id="CCYD01001640">
    <property type="protein sequence ID" value="CEG45708.1"/>
    <property type="molecule type" value="Genomic_DNA"/>
</dbReference>
<proteinExistence type="predicted"/>
<dbReference type="SUPFAM" id="SSF56204">
    <property type="entry name" value="Hect, E3 ligase catalytic domain"/>
    <property type="match status" value="1"/>
</dbReference>
<sequence>MIFSTEQMEDLRMIAAQREAVEGSATCVSCGFENFASLVYCALCGLPSSFTSNLMATASPQDDTLGHDNPLSCVMKRQEWTREIDANCKMVWRRKVEESEHSTTYVLRFYLSPEFEPEPDREASKQRERSLSSGYDPCAGIRFELLEPHDTESTLFPLPAMHPADLPDTMEDLRQIAMELATQDLSRKYAHFIASATSLLQVKDRPLLSKLTVSRDNIFEQSIQHIIGISHDSIRSVCLQVNFNEQENLWSDKKYTGSLHREWLTLLSEKLLDSSVGLFYRTQISNPTFFINSQSERVLGVDHLQYFQATGRLVGRALLDGAVLNFHLCSPLLKMMLGVPIAFNDLECLDPDMFRQLTRLLDNDGAELLELDFTVTHHHCNQTRVVELIPTGRNIQVNDDNKFEFADRKFRYLMFESVAPQLASFLKGFYELVPQRMLLPFDHEELDYLLCGSDEINVQDWQFQTHLALEVRREVTWFWDVVKEMSRVYQLRLLQFATGYLRVPLVGFQGLRDYNGQVCKFTLTDASNNATFRAHAHYNTLELPYFKTKDNLRMTLYAALYDEKNIHESKVL</sequence>
<accession>A0A0P1AW93</accession>
<dbReference type="Gene3D" id="3.30.2160.10">
    <property type="entry name" value="Hect, E3 ligase catalytic domain"/>
    <property type="match status" value="1"/>
</dbReference>
<dbReference type="Gene3D" id="3.90.1750.10">
    <property type="entry name" value="Hect, E3 ligase catalytic domains"/>
    <property type="match status" value="1"/>
</dbReference>
<dbReference type="PANTHER" id="PTHR11254">
    <property type="entry name" value="HECT DOMAIN UBIQUITIN-PROTEIN LIGASE"/>
    <property type="match status" value="1"/>
</dbReference>
<evidence type="ECO:0000256" key="2">
    <source>
        <dbReference type="ARBA" id="ARBA00004906"/>
    </source>
</evidence>
<keyword evidence="9" id="KW-1185">Reference proteome</keyword>
<evidence type="ECO:0000256" key="3">
    <source>
        <dbReference type="ARBA" id="ARBA00012485"/>
    </source>
</evidence>
<dbReference type="GO" id="GO:0005737">
    <property type="term" value="C:cytoplasm"/>
    <property type="evidence" value="ECO:0007669"/>
    <property type="project" value="TreeGrafter"/>
</dbReference>
<reference evidence="9" key="1">
    <citation type="submission" date="2014-09" db="EMBL/GenBank/DDBJ databases">
        <authorList>
            <person name="Sharma Rahul"/>
            <person name="Thines Marco"/>
        </authorList>
    </citation>
    <scope>NUCLEOTIDE SEQUENCE [LARGE SCALE GENOMIC DNA]</scope>
</reference>